<dbReference type="AlphaFoldDB" id="A0A972VYB6"/>
<dbReference type="PANTHER" id="PTHR14226">
    <property type="entry name" value="NEUROPATHY TARGET ESTERASE/SWISS CHEESE D.MELANOGASTER"/>
    <property type="match status" value="1"/>
</dbReference>
<dbReference type="Proteomes" id="UP000754644">
    <property type="component" value="Unassembled WGS sequence"/>
</dbReference>
<comment type="caution">
    <text evidence="6">The sequence shown here is derived from an EMBL/GenBank/DDBJ whole genome shotgun (WGS) entry which is preliminary data.</text>
</comment>
<gene>
    <name evidence="6" type="ORF">HQ497_14380</name>
</gene>
<dbReference type="EMBL" id="JABMOJ010000536">
    <property type="protein sequence ID" value="NQV66544.1"/>
    <property type="molecule type" value="Genomic_DNA"/>
</dbReference>
<feature type="domain" description="PNPLA" evidence="5">
    <location>
        <begin position="10"/>
        <end position="223"/>
    </location>
</feature>
<keyword evidence="1 4" id="KW-0378">Hydrolase</keyword>
<feature type="active site" description="Proton acceptor" evidence="4">
    <location>
        <position position="210"/>
    </location>
</feature>
<proteinExistence type="predicted"/>
<sequence length="390" mass="42644">MSTHHSKTALILSGGGARGAYQVGVLKAIAHLQPSGGHNPFDIICGTSAGAINASVLACESDHYGHAITKLEALWSNLDSRKIHRVGFTQLMKSSLRILASFFHEGVVDGKPVALLDNEPLRRLLEEQIDFSKLSARIHDGDIMALSITALAYSSGVNVSFFQASDQVEGWRRNQRAGLRTTLDHNHLMASSALPAIFPPVQIQGEYFGDGAIRQSAPLSTALHLGATRLFVIGVSHNATEVATGPDKTTHTPSFAQITGHLLNSSFIDAMDEDLERLERLNRLSRYLSEEELKTVRIQPVEVLTITPSVRFDEIAANHIGDLPLSMRTFFRSIGATRTGGGASMASYLLFESAFCNELMRAGYQDTMERETEIIAFLDFKQRLEPKISA</sequence>
<dbReference type="CDD" id="cd07209">
    <property type="entry name" value="Pat_hypo_Ecoli_Z1214_like"/>
    <property type="match status" value="1"/>
</dbReference>
<evidence type="ECO:0000256" key="1">
    <source>
        <dbReference type="ARBA" id="ARBA00022801"/>
    </source>
</evidence>
<accession>A0A972VYB6</accession>
<dbReference type="Pfam" id="PF01734">
    <property type="entry name" value="Patatin"/>
    <property type="match status" value="1"/>
</dbReference>
<protein>
    <submittedName>
        <fullName evidence="6">Patatin-like phospholipase family protein</fullName>
    </submittedName>
</protein>
<feature type="short sequence motif" description="GXSXG" evidence="4">
    <location>
        <begin position="46"/>
        <end position="50"/>
    </location>
</feature>
<evidence type="ECO:0000256" key="3">
    <source>
        <dbReference type="ARBA" id="ARBA00023098"/>
    </source>
</evidence>
<reference evidence="6" key="1">
    <citation type="submission" date="2020-05" db="EMBL/GenBank/DDBJ databases">
        <title>Sulfur intermediates as new biogeochemical hubs in an aquatic model microbial ecosystem.</title>
        <authorList>
            <person name="Vigneron A."/>
        </authorList>
    </citation>
    <scope>NUCLEOTIDE SEQUENCE</scope>
    <source>
        <strain evidence="6">Bin.250</strain>
    </source>
</reference>
<dbReference type="PANTHER" id="PTHR14226:SF57">
    <property type="entry name" value="BLR7027 PROTEIN"/>
    <property type="match status" value="1"/>
</dbReference>
<dbReference type="InterPro" id="IPR002641">
    <property type="entry name" value="PNPLA_dom"/>
</dbReference>
<keyword evidence="2 4" id="KW-0442">Lipid degradation</keyword>
<evidence type="ECO:0000256" key="4">
    <source>
        <dbReference type="PROSITE-ProRule" id="PRU01161"/>
    </source>
</evidence>
<evidence type="ECO:0000256" key="2">
    <source>
        <dbReference type="ARBA" id="ARBA00022963"/>
    </source>
</evidence>
<keyword evidence="3 4" id="KW-0443">Lipid metabolism</keyword>
<feature type="short sequence motif" description="DGA/G" evidence="4">
    <location>
        <begin position="210"/>
        <end position="212"/>
    </location>
</feature>
<name>A0A972VYB6_9GAMM</name>
<dbReference type="GO" id="GO:0016042">
    <property type="term" value="P:lipid catabolic process"/>
    <property type="evidence" value="ECO:0007669"/>
    <property type="project" value="UniProtKB-UniRule"/>
</dbReference>
<organism evidence="6 7">
    <name type="scientific">SAR86 cluster bacterium</name>
    <dbReference type="NCBI Taxonomy" id="2030880"/>
    <lineage>
        <taxon>Bacteria</taxon>
        <taxon>Pseudomonadati</taxon>
        <taxon>Pseudomonadota</taxon>
        <taxon>Gammaproteobacteria</taxon>
        <taxon>SAR86 cluster</taxon>
    </lineage>
</organism>
<dbReference type="SUPFAM" id="SSF52151">
    <property type="entry name" value="FabD/lysophospholipase-like"/>
    <property type="match status" value="1"/>
</dbReference>
<feature type="short sequence motif" description="GXGXXG" evidence="4">
    <location>
        <begin position="14"/>
        <end position="19"/>
    </location>
</feature>
<evidence type="ECO:0000259" key="5">
    <source>
        <dbReference type="PROSITE" id="PS51635"/>
    </source>
</evidence>
<dbReference type="InterPro" id="IPR016035">
    <property type="entry name" value="Acyl_Trfase/lysoPLipase"/>
</dbReference>
<evidence type="ECO:0000313" key="7">
    <source>
        <dbReference type="Proteomes" id="UP000754644"/>
    </source>
</evidence>
<dbReference type="GO" id="GO:0016787">
    <property type="term" value="F:hydrolase activity"/>
    <property type="evidence" value="ECO:0007669"/>
    <property type="project" value="UniProtKB-UniRule"/>
</dbReference>
<dbReference type="PROSITE" id="PS51635">
    <property type="entry name" value="PNPLA"/>
    <property type="match status" value="1"/>
</dbReference>
<feature type="active site" description="Nucleophile" evidence="4">
    <location>
        <position position="48"/>
    </location>
</feature>
<evidence type="ECO:0000313" key="6">
    <source>
        <dbReference type="EMBL" id="NQV66544.1"/>
    </source>
</evidence>
<dbReference type="InterPro" id="IPR050301">
    <property type="entry name" value="NTE"/>
</dbReference>
<dbReference type="Gene3D" id="3.40.1090.10">
    <property type="entry name" value="Cytosolic phospholipase A2 catalytic domain"/>
    <property type="match status" value="1"/>
</dbReference>